<sequence length="1374" mass="157512">MLSRRRTAPFAVGHMMFMAIMMLILIGSIGFQLQSREPGVVMGQLQSSQYNIMPYLGNLSVSQTGGFRLPAQTRLDYYDNPQLATERQTLMYPYNHMDLTDISSGKPIHDQPLQFRLPFFGFSYEYIWLQRDGYITFNKGMQTYRFPLSLPIQPTDTFVQEDPSMMAPFFAMQDVAPETPGAGVYFRIVNLADPMGYYNPDYGLLRDRILLDFREGMIGASDFVPKYAMIVTWANMTIANRRTERRLKTNTYQAVIATDEIRTYTMFNYEQIEWITHMDNYDGLKGPAAFVGFNAGNTTRSFEFKPYSQHQRVSLLPSGGFGNNIRGRYYFQVDEEVWPGACIDKKLEPNLRDRLPLTFFPRYGHMLGGTLVDVTGPCLDPNSIIFCKFDNLKAEAVWRDTNRATCISPPFMYHGYTDLTISVDDRIEFVGRFYIQPPDIAEEDVIVIDAKDRQEDPQELELKWHPQKLSWRNDTSVTISLWGYRETMNVYPQLTYITTLVQSARLGQSSFRMDLSMFRDRDDPDHLDITFGFIAVNLTNPSAALGRNMRQSPVIWSRPMPLAWYFKPQWLRTIGYNYKDYFCNNWFERESFADRFAATVWRCPCTLKQVQIDKGRFSPDLQCNIIDRRCETFHREALHCVQTGRPSIGGSGQTCCYDDQGELIQTADTIFGGRPSRAFPYGKHPFKIRMMIPTLSTWVHDVAPYFYCCLWQHKKDNAESCQNYNAYRTSQDCSLYQPPVVGSVYGDPHLITFNKNNYTFNGRGEYVLVHTDDPKVKFDVQARFEQVPKQFRNLPNIPATQLTAVAAQDNFSSVVEFRIRPLAARWRYHIYVLVDNEYIFWWDRSMQVQNFRGVTLYQPAGIQNMSHIIAMFDSGAGVEVMSIDGYMTTHVYLPSDFQGITGGLLGNYSRRGLQIDDLVTPTGMRYGPRMPIDRLHRDFGQQWRLTEANRLGVGKTIFSHNALRYAMYDHPNFEPVFQMPPMLPPELMHLQPEMDSICSDSLSCIYDYVVSYGNKELALATKKFEALAYDIANVASLPIIRCPALPKPANGMKSENRYWPGQVVRFSCDQGYRLVGYEARFCRQDGLWSWGEDPQCIPEWRYFLIMFGSIMAAFLPMAVTIAAGVFCLLFMVRRSRAHYTGEQGEQGALGFREKAPSNASLTNRSRRTLDENADDDDDQDDLDAFNRQVRARRGVGKDDDDEGSEDDDDLVGYNEGAPRAAPEMVELPEEDEDDEEDEEDDNVRLGERETDGMRRVARRPGPPVDERSKFLMTGRQRQQQQQPDDQLPIGSRSLFDTRPPTVYSPTTSTSPGRFGPALFRPFQASGSQAQSPPSQSTARQRQQQQASGLPQRPPKVSSSRASDSDYGPLREARI</sequence>
<feature type="domain" description="Sushi" evidence="10">
    <location>
        <begin position="1040"/>
        <end position="1098"/>
    </location>
</feature>
<dbReference type="PROSITE" id="PS51220">
    <property type="entry name" value="NIDO"/>
    <property type="match status" value="1"/>
</dbReference>
<dbReference type="PROSITE" id="PS51233">
    <property type="entry name" value="VWFD"/>
    <property type="match status" value="1"/>
</dbReference>
<dbReference type="SMART" id="SM00723">
    <property type="entry name" value="AMOP"/>
    <property type="match status" value="1"/>
</dbReference>
<name>A0A6G1S5F6_9ACAR</name>
<evidence type="ECO:0000259" key="10">
    <source>
        <dbReference type="PROSITE" id="PS50923"/>
    </source>
</evidence>
<keyword evidence="4 8" id="KW-0472">Membrane</keyword>
<evidence type="ECO:0000256" key="4">
    <source>
        <dbReference type="ARBA" id="ARBA00023136"/>
    </source>
</evidence>
<feature type="compositionally biased region" description="Low complexity" evidence="7">
    <location>
        <begin position="1299"/>
        <end position="1311"/>
    </location>
</feature>
<evidence type="ECO:0000259" key="9">
    <source>
        <dbReference type="PROSITE" id="PS50856"/>
    </source>
</evidence>
<comment type="caution">
    <text evidence="6">Lacks conserved residue(s) required for the propagation of feature annotation.</text>
</comment>
<keyword evidence="6" id="KW-0768">Sushi</keyword>
<evidence type="ECO:0000256" key="6">
    <source>
        <dbReference type="PROSITE-ProRule" id="PRU00302"/>
    </source>
</evidence>
<dbReference type="SMART" id="SM00216">
    <property type="entry name" value="VWD"/>
    <property type="match status" value="1"/>
</dbReference>
<feature type="compositionally biased region" description="Low complexity" evidence="7">
    <location>
        <begin position="1323"/>
        <end position="1350"/>
    </location>
</feature>
<dbReference type="CDD" id="cd00033">
    <property type="entry name" value="CCP"/>
    <property type="match status" value="1"/>
</dbReference>
<feature type="domain" description="AMOP" evidence="9">
    <location>
        <begin position="575"/>
        <end position="728"/>
    </location>
</feature>
<dbReference type="Gene3D" id="2.60.40.10">
    <property type="entry name" value="Immunoglobulins"/>
    <property type="match status" value="1"/>
</dbReference>
<accession>A0A6G1S5F6</accession>
<dbReference type="InterPro" id="IPR014756">
    <property type="entry name" value="Ig_E-set"/>
</dbReference>
<dbReference type="InterPro" id="IPR013783">
    <property type="entry name" value="Ig-like_fold"/>
</dbReference>
<dbReference type="PANTHER" id="PTHR13802:SF52">
    <property type="entry name" value="MUCIN-4"/>
    <property type="match status" value="1"/>
</dbReference>
<dbReference type="Pfam" id="PF03782">
    <property type="entry name" value="AMOP"/>
    <property type="match status" value="1"/>
</dbReference>
<feature type="transmembrane region" description="Helical" evidence="8">
    <location>
        <begin position="1102"/>
        <end position="1132"/>
    </location>
</feature>
<evidence type="ECO:0000256" key="7">
    <source>
        <dbReference type="SAM" id="MobiDB-lite"/>
    </source>
</evidence>
<gene>
    <name evidence="13" type="ORF">g.17355</name>
</gene>
<dbReference type="EMBL" id="GGYP01000963">
    <property type="protein sequence ID" value="MDE45734.1"/>
    <property type="molecule type" value="Transcribed_RNA"/>
</dbReference>
<feature type="domain" description="NIDO" evidence="11">
    <location>
        <begin position="168"/>
        <end position="336"/>
    </location>
</feature>
<dbReference type="GO" id="GO:0016020">
    <property type="term" value="C:membrane"/>
    <property type="evidence" value="ECO:0007669"/>
    <property type="project" value="UniProtKB-SubCell"/>
</dbReference>
<feature type="compositionally biased region" description="Acidic residues" evidence="7">
    <location>
        <begin position="1171"/>
        <end position="1183"/>
    </location>
</feature>
<dbReference type="InterPro" id="IPR056619">
    <property type="entry name" value="C8-3_MUC4"/>
</dbReference>
<dbReference type="Pfam" id="PF00094">
    <property type="entry name" value="VWD"/>
    <property type="match status" value="1"/>
</dbReference>
<evidence type="ECO:0000259" key="11">
    <source>
        <dbReference type="PROSITE" id="PS51220"/>
    </source>
</evidence>
<dbReference type="Pfam" id="PF23263">
    <property type="entry name" value="C8-3_MUC4"/>
    <property type="match status" value="1"/>
</dbReference>
<dbReference type="SMART" id="SM00539">
    <property type="entry name" value="NIDO"/>
    <property type="match status" value="1"/>
</dbReference>
<dbReference type="SUPFAM" id="SSF81296">
    <property type="entry name" value="E set domains"/>
    <property type="match status" value="1"/>
</dbReference>
<dbReference type="Pfam" id="PF00084">
    <property type="entry name" value="Sushi"/>
    <property type="match status" value="1"/>
</dbReference>
<comment type="subcellular location">
    <subcellularLocation>
        <location evidence="1">Membrane</location>
    </subcellularLocation>
</comment>
<dbReference type="InterPro" id="IPR035976">
    <property type="entry name" value="Sushi/SCR/CCP_sf"/>
</dbReference>
<dbReference type="InterPro" id="IPR051495">
    <property type="entry name" value="Epithelial_Barrier/Signaling"/>
</dbReference>
<feature type="transmembrane region" description="Helical" evidence="8">
    <location>
        <begin position="12"/>
        <end position="33"/>
    </location>
</feature>
<dbReference type="Pfam" id="PF06119">
    <property type="entry name" value="NIDO"/>
    <property type="match status" value="1"/>
</dbReference>
<evidence type="ECO:0000259" key="12">
    <source>
        <dbReference type="PROSITE" id="PS51233"/>
    </source>
</evidence>
<dbReference type="InterPro" id="IPR005533">
    <property type="entry name" value="AMOP_dom"/>
</dbReference>
<evidence type="ECO:0000313" key="13">
    <source>
        <dbReference type="EMBL" id="MDE45734.1"/>
    </source>
</evidence>
<dbReference type="PANTHER" id="PTHR13802">
    <property type="entry name" value="MUCIN 4-RELATED"/>
    <property type="match status" value="1"/>
</dbReference>
<feature type="region of interest" description="Disordered" evidence="7">
    <location>
        <begin position="1142"/>
        <end position="1374"/>
    </location>
</feature>
<keyword evidence="3 8" id="KW-1133">Transmembrane helix</keyword>
<reference evidence="13" key="1">
    <citation type="submission" date="2018-10" db="EMBL/GenBank/DDBJ databases">
        <title>Transcriptome assembly of Aceria tosichella (Wheat curl mite) Type 2.</title>
        <authorList>
            <person name="Scully E.D."/>
            <person name="Geib S.M."/>
            <person name="Palmer N.A."/>
            <person name="Gupta A.K."/>
            <person name="Sarath G."/>
            <person name="Tatineni S."/>
        </authorList>
    </citation>
    <scope>NUCLEOTIDE SEQUENCE</scope>
    <source>
        <strain evidence="13">LincolnNE</strain>
    </source>
</reference>
<organism evidence="13">
    <name type="scientific">Aceria tosichella</name>
    <name type="common">wheat curl mite</name>
    <dbReference type="NCBI Taxonomy" id="561515"/>
    <lineage>
        <taxon>Eukaryota</taxon>
        <taxon>Metazoa</taxon>
        <taxon>Ecdysozoa</taxon>
        <taxon>Arthropoda</taxon>
        <taxon>Chelicerata</taxon>
        <taxon>Arachnida</taxon>
        <taxon>Acari</taxon>
        <taxon>Acariformes</taxon>
        <taxon>Trombidiformes</taxon>
        <taxon>Prostigmata</taxon>
        <taxon>Eupodina</taxon>
        <taxon>Eriophyoidea</taxon>
        <taxon>Eriophyidae</taxon>
        <taxon>Eriophyinae</taxon>
        <taxon>Aceriini</taxon>
        <taxon>Aceria</taxon>
    </lineage>
</organism>
<feature type="compositionally biased region" description="Low complexity" evidence="7">
    <location>
        <begin position="1275"/>
        <end position="1286"/>
    </location>
</feature>
<dbReference type="Gene3D" id="2.10.70.10">
    <property type="entry name" value="Complement Module, domain 1"/>
    <property type="match status" value="1"/>
</dbReference>
<dbReference type="PROSITE" id="PS50923">
    <property type="entry name" value="SUSHI"/>
    <property type="match status" value="1"/>
</dbReference>
<evidence type="ECO:0000256" key="1">
    <source>
        <dbReference type="ARBA" id="ARBA00004370"/>
    </source>
</evidence>
<dbReference type="InterPro" id="IPR003886">
    <property type="entry name" value="NIDO_dom"/>
</dbReference>
<dbReference type="SMART" id="SM00032">
    <property type="entry name" value="CCP"/>
    <property type="match status" value="1"/>
</dbReference>
<dbReference type="InterPro" id="IPR001846">
    <property type="entry name" value="VWF_type-D"/>
</dbReference>
<feature type="compositionally biased region" description="Acidic residues" evidence="7">
    <location>
        <begin position="1198"/>
        <end position="1210"/>
    </location>
</feature>
<dbReference type="SUPFAM" id="SSF57535">
    <property type="entry name" value="Complement control module/SCR domain"/>
    <property type="match status" value="1"/>
</dbReference>
<keyword evidence="2 8" id="KW-0812">Transmembrane</keyword>
<dbReference type="PROSITE" id="PS50856">
    <property type="entry name" value="AMOP"/>
    <property type="match status" value="1"/>
</dbReference>
<evidence type="ECO:0000256" key="8">
    <source>
        <dbReference type="SAM" id="Phobius"/>
    </source>
</evidence>
<dbReference type="GO" id="GO:0007160">
    <property type="term" value="P:cell-matrix adhesion"/>
    <property type="evidence" value="ECO:0007669"/>
    <property type="project" value="InterPro"/>
</dbReference>
<evidence type="ECO:0000256" key="3">
    <source>
        <dbReference type="ARBA" id="ARBA00022989"/>
    </source>
</evidence>
<feature type="domain" description="VWFD" evidence="12">
    <location>
        <begin position="740"/>
        <end position="951"/>
    </location>
</feature>
<dbReference type="InterPro" id="IPR000436">
    <property type="entry name" value="Sushi_SCR_CCP_dom"/>
</dbReference>
<evidence type="ECO:0000256" key="5">
    <source>
        <dbReference type="ARBA" id="ARBA00023157"/>
    </source>
</evidence>
<protein>
    <submittedName>
        <fullName evidence="13">Extracellular domains-containing protein CG31004</fullName>
    </submittedName>
</protein>
<keyword evidence="5" id="KW-1015">Disulfide bond</keyword>
<feature type="compositionally biased region" description="Acidic residues" evidence="7">
    <location>
        <begin position="1226"/>
        <end position="1241"/>
    </location>
</feature>
<feature type="compositionally biased region" description="Basic and acidic residues" evidence="7">
    <location>
        <begin position="1242"/>
        <end position="1254"/>
    </location>
</feature>
<proteinExistence type="predicted"/>
<evidence type="ECO:0000256" key="2">
    <source>
        <dbReference type="ARBA" id="ARBA00022692"/>
    </source>
</evidence>